<reference evidence="2 3" key="1">
    <citation type="submission" date="2023-02" db="EMBL/GenBank/DDBJ databases">
        <title>Streptomyces sp. SCA4-21 with antifungal activity against Fusarium oxysporum f. sp. cubense, Streptomyces sp. SCA2-17 with antifungal activity against Fusarium oxysporum f. sp. cubense.</title>
        <authorList>
            <person name="Qi D."/>
        </authorList>
    </citation>
    <scope>NUCLEOTIDE SEQUENCE [LARGE SCALE GENOMIC DNA]</scope>
    <source>
        <strain evidence="2 3">SCA4-21</strain>
    </source>
</reference>
<protein>
    <submittedName>
        <fullName evidence="2">Zinc-binding dehydrogenase</fullName>
    </submittedName>
</protein>
<dbReference type="RefSeq" id="WP_311033697.1">
    <property type="nucleotide sequence ID" value="NZ_CP117522.1"/>
</dbReference>
<dbReference type="InterPro" id="IPR002364">
    <property type="entry name" value="Quin_OxRdtase/zeta-crystal_CS"/>
</dbReference>
<feature type="domain" description="Enoyl reductase (ER)" evidence="1">
    <location>
        <begin position="7"/>
        <end position="319"/>
    </location>
</feature>
<organism evidence="2 3">
    <name type="scientific">Streptomyces luomodiensis</name>
    <dbReference type="NCBI Taxonomy" id="3026192"/>
    <lineage>
        <taxon>Bacteria</taxon>
        <taxon>Bacillati</taxon>
        <taxon>Actinomycetota</taxon>
        <taxon>Actinomycetes</taxon>
        <taxon>Kitasatosporales</taxon>
        <taxon>Streptomycetaceae</taxon>
        <taxon>Streptomyces</taxon>
    </lineage>
</organism>
<dbReference type="InterPro" id="IPR036291">
    <property type="entry name" value="NAD(P)-bd_dom_sf"/>
</dbReference>
<evidence type="ECO:0000313" key="3">
    <source>
        <dbReference type="Proteomes" id="UP001305606"/>
    </source>
</evidence>
<dbReference type="Gene3D" id="3.90.180.10">
    <property type="entry name" value="Medium-chain alcohol dehydrogenases, catalytic domain"/>
    <property type="match status" value="1"/>
</dbReference>
<dbReference type="PANTHER" id="PTHR43677">
    <property type="entry name" value="SHORT-CHAIN DEHYDROGENASE/REDUCTASE"/>
    <property type="match status" value="1"/>
</dbReference>
<dbReference type="InterPro" id="IPR011032">
    <property type="entry name" value="GroES-like_sf"/>
</dbReference>
<dbReference type="InterPro" id="IPR013154">
    <property type="entry name" value="ADH-like_N"/>
</dbReference>
<dbReference type="PANTHER" id="PTHR43677:SF4">
    <property type="entry name" value="QUINONE OXIDOREDUCTASE-LIKE PROTEIN 2"/>
    <property type="match status" value="1"/>
</dbReference>
<evidence type="ECO:0000259" key="1">
    <source>
        <dbReference type="SMART" id="SM00829"/>
    </source>
</evidence>
<dbReference type="SUPFAM" id="SSF50129">
    <property type="entry name" value="GroES-like"/>
    <property type="match status" value="1"/>
</dbReference>
<dbReference type="Pfam" id="PF08240">
    <property type="entry name" value="ADH_N"/>
    <property type="match status" value="1"/>
</dbReference>
<dbReference type="Pfam" id="PF13602">
    <property type="entry name" value="ADH_zinc_N_2"/>
    <property type="match status" value="1"/>
</dbReference>
<name>A0ABY9UNX5_9ACTN</name>
<dbReference type="InterPro" id="IPR051397">
    <property type="entry name" value="Zn-ADH-like_protein"/>
</dbReference>
<sequence>MKAVVVRSSAELAVVDAPEPVPGRGQVLVDVDAIGAGYVDVMARRGEYAYFPGVGSVPGLEVVGRVAAVGPDVPEGLVGRRVLALPAFGGYAEKVVTEADRVLTVPGSIDAVDAVAAGVNAMVAEIALHRVGATAGDRVLVRGAGGGIGVLATQIARARGAEVTAVTSAPARGARLRDLGAAHIVDRTRPATAGSDDDSAPAGETYDVVVDTVAGPDLADHLALLRPNGRYILCGGVGGAPEVASLEPLLRDFHRSPTLFAFSLNSVAPEDLALSWKRIVALLEEGRLSAVIDRRFPLTEADAALRWVESGKPFGKVVLLPR</sequence>
<accession>A0ABY9UNX5</accession>
<dbReference type="PROSITE" id="PS01162">
    <property type="entry name" value="QOR_ZETA_CRYSTAL"/>
    <property type="match status" value="1"/>
</dbReference>
<dbReference type="SUPFAM" id="SSF51735">
    <property type="entry name" value="NAD(P)-binding Rossmann-fold domains"/>
    <property type="match status" value="1"/>
</dbReference>
<proteinExistence type="predicted"/>
<dbReference type="SMART" id="SM00829">
    <property type="entry name" value="PKS_ER"/>
    <property type="match status" value="1"/>
</dbReference>
<keyword evidence="3" id="KW-1185">Reference proteome</keyword>
<dbReference type="Gene3D" id="3.40.50.720">
    <property type="entry name" value="NAD(P)-binding Rossmann-like Domain"/>
    <property type="match status" value="1"/>
</dbReference>
<dbReference type="EMBL" id="CP117522">
    <property type="protein sequence ID" value="WNE94208.1"/>
    <property type="molecule type" value="Genomic_DNA"/>
</dbReference>
<evidence type="ECO:0000313" key="2">
    <source>
        <dbReference type="EMBL" id="WNE94208.1"/>
    </source>
</evidence>
<gene>
    <name evidence="2" type="ORF">PS467_02160</name>
</gene>
<dbReference type="Proteomes" id="UP001305606">
    <property type="component" value="Chromosome"/>
</dbReference>
<dbReference type="InterPro" id="IPR020843">
    <property type="entry name" value="ER"/>
</dbReference>